<dbReference type="AlphaFoldDB" id="A0A0W1A132"/>
<comment type="caution">
    <text evidence="2">The sequence shown here is derived from an EMBL/GenBank/DDBJ whole genome shotgun (WGS) entry which is preliminary data.</text>
</comment>
<evidence type="ECO:0000256" key="1">
    <source>
        <dbReference type="SAM" id="Phobius"/>
    </source>
</evidence>
<dbReference type="EMBL" id="LNZB01000060">
    <property type="protein sequence ID" value="KTD75093.1"/>
    <property type="molecule type" value="Genomic_DNA"/>
</dbReference>
<name>A0A0W1A132_9GAMM</name>
<keyword evidence="2" id="KW-0808">Transferase</keyword>
<protein>
    <submittedName>
        <fullName evidence="2">Acyltransferase</fullName>
    </submittedName>
</protein>
<keyword evidence="1" id="KW-1133">Transmembrane helix</keyword>
<keyword evidence="2" id="KW-0012">Acyltransferase</keyword>
<keyword evidence="3" id="KW-1185">Reference proteome</keyword>
<dbReference type="GO" id="GO:0016746">
    <property type="term" value="F:acyltransferase activity"/>
    <property type="evidence" value="ECO:0007669"/>
    <property type="project" value="UniProtKB-KW"/>
</dbReference>
<dbReference type="Proteomes" id="UP000054729">
    <property type="component" value="Unassembled WGS sequence"/>
</dbReference>
<dbReference type="STRING" id="66969.Lwal_3134"/>
<keyword evidence="1" id="KW-0812">Transmembrane</keyword>
<evidence type="ECO:0000313" key="2">
    <source>
        <dbReference type="EMBL" id="KTD75093.1"/>
    </source>
</evidence>
<dbReference type="PATRIC" id="fig|66969.6.peg.3423"/>
<keyword evidence="1" id="KW-0472">Membrane</keyword>
<accession>A0A0W1A132</accession>
<sequence>MIKAYIMGFILRIFICVACFVMLSCNSMTSQLQSKRAPTQCMQVCFQHLEFCKQHCDNDCKGCSRMSTIEARNDYLKYLHEIKIRGGFVTRGLNSYRDPLQCRKVTCNCAADFNTCKQGCTGIIHKKLQAIPYCS</sequence>
<proteinExistence type="predicted"/>
<gene>
    <name evidence="2" type="ORF">Lwal_3134</name>
</gene>
<organism evidence="2 3">
    <name type="scientific">Legionella waltersii</name>
    <dbReference type="NCBI Taxonomy" id="66969"/>
    <lineage>
        <taxon>Bacteria</taxon>
        <taxon>Pseudomonadati</taxon>
        <taxon>Pseudomonadota</taxon>
        <taxon>Gammaproteobacteria</taxon>
        <taxon>Legionellales</taxon>
        <taxon>Legionellaceae</taxon>
        <taxon>Legionella</taxon>
    </lineage>
</organism>
<feature type="transmembrane region" description="Helical" evidence="1">
    <location>
        <begin position="6"/>
        <end position="26"/>
    </location>
</feature>
<reference evidence="2 3" key="1">
    <citation type="submission" date="2015-11" db="EMBL/GenBank/DDBJ databases">
        <title>Genomic analysis of 38 Legionella species identifies large and diverse effector repertoires.</title>
        <authorList>
            <person name="Burstein D."/>
            <person name="Amaro F."/>
            <person name="Zusman T."/>
            <person name="Lifshitz Z."/>
            <person name="Cohen O."/>
            <person name="Gilbert J.A."/>
            <person name="Pupko T."/>
            <person name="Shuman H.A."/>
            <person name="Segal G."/>
        </authorList>
    </citation>
    <scope>NUCLEOTIDE SEQUENCE [LARGE SCALE GENOMIC DNA]</scope>
    <source>
        <strain evidence="2 3">ATCC 51914</strain>
    </source>
</reference>
<dbReference type="PROSITE" id="PS51257">
    <property type="entry name" value="PROKAR_LIPOPROTEIN"/>
    <property type="match status" value="1"/>
</dbReference>
<evidence type="ECO:0000313" key="3">
    <source>
        <dbReference type="Proteomes" id="UP000054729"/>
    </source>
</evidence>